<organism evidence="3 4">
    <name type="scientific">Marichromatium gracile</name>
    <name type="common">Chromatium gracile</name>
    <dbReference type="NCBI Taxonomy" id="1048"/>
    <lineage>
        <taxon>Bacteria</taxon>
        <taxon>Pseudomonadati</taxon>
        <taxon>Pseudomonadota</taxon>
        <taxon>Gammaproteobacteria</taxon>
        <taxon>Chromatiales</taxon>
        <taxon>Chromatiaceae</taxon>
        <taxon>Marichromatium</taxon>
    </lineage>
</organism>
<proteinExistence type="predicted"/>
<feature type="domain" description="Oxidoreductase molybdopterin-binding" evidence="2">
    <location>
        <begin position="27"/>
        <end position="169"/>
    </location>
</feature>
<gene>
    <name evidence="3" type="ORF">EDC29_104100</name>
</gene>
<evidence type="ECO:0000259" key="2">
    <source>
        <dbReference type="Pfam" id="PF00174"/>
    </source>
</evidence>
<dbReference type="RefSeq" id="WP_123141489.1">
    <property type="nucleotide sequence ID" value="NZ_NRRH01000067.1"/>
</dbReference>
<dbReference type="AlphaFoldDB" id="A0A4R4ABF2"/>
<evidence type="ECO:0000313" key="4">
    <source>
        <dbReference type="Proteomes" id="UP000295247"/>
    </source>
</evidence>
<dbReference type="Pfam" id="PF00174">
    <property type="entry name" value="Oxidored_molyb"/>
    <property type="match status" value="1"/>
</dbReference>
<name>A0A4R4ABF2_MARGR</name>
<dbReference type="SUPFAM" id="SSF56524">
    <property type="entry name" value="Oxidoreductase molybdopterin-binding domain"/>
    <property type="match status" value="1"/>
</dbReference>
<keyword evidence="1" id="KW-0732">Signal</keyword>
<comment type="caution">
    <text evidence="3">The sequence shown here is derived from an EMBL/GenBank/DDBJ whole genome shotgun (WGS) entry which is preliminary data.</text>
</comment>
<feature type="chain" id="PRO_5020466715" evidence="1">
    <location>
        <begin position="22"/>
        <end position="173"/>
    </location>
</feature>
<dbReference type="EMBL" id="SMDC01000004">
    <property type="protein sequence ID" value="TCW36313.1"/>
    <property type="molecule type" value="Genomic_DNA"/>
</dbReference>
<dbReference type="Proteomes" id="UP000295247">
    <property type="component" value="Unassembled WGS sequence"/>
</dbReference>
<dbReference type="InterPro" id="IPR036374">
    <property type="entry name" value="OxRdtase_Mopterin-bd_sf"/>
</dbReference>
<feature type="signal peptide" evidence="1">
    <location>
        <begin position="1"/>
        <end position="21"/>
    </location>
</feature>
<dbReference type="InterPro" id="IPR000572">
    <property type="entry name" value="OxRdtase_Mopterin-bd_dom"/>
</dbReference>
<dbReference type="Gene3D" id="3.90.420.10">
    <property type="entry name" value="Oxidoreductase, molybdopterin-binding domain"/>
    <property type="match status" value="1"/>
</dbReference>
<protein>
    <submittedName>
        <fullName evidence="3">Molybdopterin-dependent oxidoreductase-like protein</fullName>
    </submittedName>
</protein>
<accession>A0A4R4ABF2</accession>
<sequence>MRPSPRLIALLLALAAAPAQAVNPFVSHRLAIDGAVEQPQQLTVADLAKLPLHRIERVPVICHTGAHIADKHHLEGVLLRDLVARAHPKVDTPRGLRTLAVTAGASDGYQVVFSWGELFNTPIGEQVLVYFRHDGQPLDDTEGRIALISSADQQTGARHVRWLDHIEVRQLAR</sequence>
<reference evidence="3 4" key="1">
    <citation type="submission" date="2019-03" db="EMBL/GenBank/DDBJ databases">
        <title>Genomic Encyclopedia of Type Strains, Phase IV (KMG-IV): sequencing the most valuable type-strain genomes for metagenomic binning, comparative biology and taxonomic classification.</title>
        <authorList>
            <person name="Goeker M."/>
        </authorList>
    </citation>
    <scope>NUCLEOTIDE SEQUENCE [LARGE SCALE GENOMIC DNA]</scope>
    <source>
        <strain evidence="3 4">DSM 203</strain>
    </source>
</reference>
<evidence type="ECO:0000256" key="1">
    <source>
        <dbReference type="SAM" id="SignalP"/>
    </source>
</evidence>
<evidence type="ECO:0000313" key="3">
    <source>
        <dbReference type="EMBL" id="TCW36313.1"/>
    </source>
</evidence>